<keyword evidence="14" id="KW-1185">Reference proteome</keyword>
<dbReference type="Pfam" id="PF00293">
    <property type="entry name" value="NUDIX"/>
    <property type="match status" value="1"/>
</dbReference>
<evidence type="ECO:0000256" key="3">
    <source>
        <dbReference type="ARBA" id="ARBA00022457"/>
    </source>
</evidence>
<reference evidence="14" key="1">
    <citation type="journal article" date="2019" name="Int. J. Syst. Evol. Microbiol.">
        <title>The Global Catalogue of Microorganisms (GCM) 10K type strain sequencing project: providing services to taxonomists for standard genome sequencing and annotation.</title>
        <authorList>
            <consortium name="The Broad Institute Genomics Platform"/>
            <consortium name="The Broad Institute Genome Sequencing Center for Infectious Disease"/>
            <person name="Wu L."/>
            <person name="Ma J."/>
        </authorList>
    </citation>
    <scope>NUCLEOTIDE SEQUENCE [LARGE SCALE GENOMIC DNA]</scope>
    <source>
        <strain evidence="14">CCUG 15531</strain>
    </source>
</reference>
<dbReference type="Proteomes" id="UP001597227">
    <property type="component" value="Unassembled WGS sequence"/>
</dbReference>
<dbReference type="Gene3D" id="3.90.79.10">
    <property type="entry name" value="Nucleoside Triphosphate Pyrophosphohydrolase"/>
    <property type="match status" value="1"/>
</dbReference>
<keyword evidence="8" id="KW-0460">Magnesium</keyword>
<evidence type="ECO:0000313" key="13">
    <source>
        <dbReference type="EMBL" id="MFD1781605.1"/>
    </source>
</evidence>
<dbReference type="InterPro" id="IPR020084">
    <property type="entry name" value="NUDIX_hydrolase_CS"/>
</dbReference>
<comment type="caution">
    <text evidence="13">The sequence shown here is derived from an EMBL/GenBank/DDBJ whole genome shotgun (WGS) entry which is preliminary data.</text>
</comment>
<keyword evidence="3" id="KW-0515">Mutator protein</keyword>
<dbReference type="EMBL" id="JBHUEK010000034">
    <property type="protein sequence ID" value="MFD1781605.1"/>
    <property type="molecule type" value="Genomic_DNA"/>
</dbReference>
<dbReference type="PROSITE" id="PS00893">
    <property type="entry name" value="NUDIX_BOX"/>
    <property type="match status" value="1"/>
</dbReference>
<evidence type="ECO:0000256" key="9">
    <source>
        <dbReference type="ARBA" id="ARBA00023204"/>
    </source>
</evidence>
<sequence>MKKLVKVVAAIIENDQEEVLCALRSPEMSIPNRWEFPGGKVEENEDIFSALEREIQEELGCVIETSKTVFNENVHEYDTFTINLISIKCKITEGTPVASEHSTLIWLKKENLESLKWAPADIPAVNDLMKEEKSSQT</sequence>
<keyword evidence="5" id="KW-0479">Metal-binding</keyword>
<evidence type="ECO:0000256" key="1">
    <source>
        <dbReference type="ARBA" id="ARBA00001946"/>
    </source>
</evidence>
<comment type="similarity">
    <text evidence="2">Belongs to the Nudix hydrolase family.</text>
</comment>
<dbReference type="InterPro" id="IPR000086">
    <property type="entry name" value="NUDIX_hydrolase_dom"/>
</dbReference>
<keyword evidence="6" id="KW-0227">DNA damage</keyword>
<dbReference type="GO" id="GO:0016787">
    <property type="term" value="F:hydrolase activity"/>
    <property type="evidence" value="ECO:0007669"/>
    <property type="project" value="UniProtKB-KW"/>
</dbReference>
<dbReference type="EC" id="3.6.1.55" evidence="11"/>
<name>A0ABW4MUQ0_9BACI</name>
<dbReference type="InterPro" id="IPR047127">
    <property type="entry name" value="MutT-like"/>
</dbReference>
<evidence type="ECO:0000256" key="8">
    <source>
        <dbReference type="ARBA" id="ARBA00022842"/>
    </source>
</evidence>
<dbReference type="PROSITE" id="PS51462">
    <property type="entry name" value="NUDIX"/>
    <property type="match status" value="1"/>
</dbReference>
<dbReference type="InterPro" id="IPR015797">
    <property type="entry name" value="NUDIX_hydrolase-like_dom_sf"/>
</dbReference>
<keyword evidence="7 13" id="KW-0378">Hydrolase</keyword>
<dbReference type="PANTHER" id="PTHR47707">
    <property type="entry name" value="8-OXO-DGTP DIPHOSPHATASE"/>
    <property type="match status" value="1"/>
</dbReference>
<dbReference type="CDD" id="cd03425">
    <property type="entry name" value="NUDIX_MutT_NudA_like"/>
    <property type="match status" value="1"/>
</dbReference>
<evidence type="ECO:0000313" key="14">
    <source>
        <dbReference type="Proteomes" id="UP001597227"/>
    </source>
</evidence>
<feature type="domain" description="Nudix hydrolase" evidence="12">
    <location>
        <begin position="3"/>
        <end position="131"/>
    </location>
</feature>
<evidence type="ECO:0000256" key="11">
    <source>
        <dbReference type="ARBA" id="ARBA00038905"/>
    </source>
</evidence>
<gene>
    <name evidence="13" type="ORF">ACFSFW_23440</name>
</gene>
<evidence type="ECO:0000256" key="4">
    <source>
        <dbReference type="ARBA" id="ARBA00022705"/>
    </source>
</evidence>
<protein>
    <recommendedName>
        <fullName evidence="11">8-oxo-dGTP diphosphatase</fullName>
        <ecNumber evidence="11">3.6.1.55</ecNumber>
    </recommendedName>
</protein>
<keyword evidence="4" id="KW-0235">DNA replication</keyword>
<dbReference type="PANTHER" id="PTHR47707:SF1">
    <property type="entry name" value="NUDIX HYDROLASE FAMILY PROTEIN"/>
    <property type="match status" value="1"/>
</dbReference>
<evidence type="ECO:0000256" key="10">
    <source>
        <dbReference type="ARBA" id="ARBA00035861"/>
    </source>
</evidence>
<dbReference type="SUPFAM" id="SSF55811">
    <property type="entry name" value="Nudix"/>
    <property type="match status" value="1"/>
</dbReference>
<evidence type="ECO:0000259" key="12">
    <source>
        <dbReference type="PROSITE" id="PS51462"/>
    </source>
</evidence>
<accession>A0ABW4MUQ0</accession>
<evidence type="ECO:0000256" key="2">
    <source>
        <dbReference type="ARBA" id="ARBA00005582"/>
    </source>
</evidence>
<dbReference type="RefSeq" id="WP_388042021.1">
    <property type="nucleotide sequence ID" value="NZ_JBHUEK010000034.1"/>
</dbReference>
<evidence type="ECO:0000256" key="7">
    <source>
        <dbReference type="ARBA" id="ARBA00022801"/>
    </source>
</evidence>
<keyword evidence="9" id="KW-0234">DNA repair</keyword>
<proteinExistence type="inferred from homology"/>
<organism evidence="13 14">
    <name type="scientific">Fredinandcohnia salidurans</name>
    <dbReference type="NCBI Taxonomy" id="2595041"/>
    <lineage>
        <taxon>Bacteria</taxon>
        <taxon>Bacillati</taxon>
        <taxon>Bacillota</taxon>
        <taxon>Bacilli</taxon>
        <taxon>Bacillales</taxon>
        <taxon>Bacillaceae</taxon>
        <taxon>Fredinandcohnia</taxon>
    </lineage>
</organism>
<comment type="catalytic activity">
    <reaction evidence="10">
        <text>8-oxo-dGTP + H2O = 8-oxo-dGMP + diphosphate + H(+)</text>
        <dbReference type="Rhea" id="RHEA:31575"/>
        <dbReference type="ChEBI" id="CHEBI:15377"/>
        <dbReference type="ChEBI" id="CHEBI:15378"/>
        <dbReference type="ChEBI" id="CHEBI:33019"/>
        <dbReference type="ChEBI" id="CHEBI:63224"/>
        <dbReference type="ChEBI" id="CHEBI:77896"/>
        <dbReference type="EC" id="3.6.1.55"/>
    </reaction>
</comment>
<comment type="cofactor">
    <cofactor evidence="1">
        <name>Mg(2+)</name>
        <dbReference type="ChEBI" id="CHEBI:18420"/>
    </cofactor>
</comment>
<evidence type="ECO:0000256" key="6">
    <source>
        <dbReference type="ARBA" id="ARBA00022763"/>
    </source>
</evidence>
<evidence type="ECO:0000256" key="5">
    <source>
        <dbReference type="ARBA" id="ARBA00022723"/>
    </source>
</evidence>